<keyword evidence="4" id="KW-1185">Reference proteome</keyword>
<accession>J3PDV6</accession>
<dbReference type="EnsemblFungi" id="EJT70656">
    <property type="protein sequence ID" value="EJT70656"/>
    <property type="gene ID" value="GGTG_11679"/>
</dbReference>
<dbReference type="HOGENOM" id="CLU_2960916_0_0_1"/>
<keyword evidence="1" id="KW-0812">Transmembrane</keyword>
<dbReference type="Proteomes" id="UP000006039">
    <property type="component" value="Unassembled WGS sequence"/>
</dbReference>
<evidence type="ECO:0000313" key="2">
    <source>
        <dbReference type="EMBL" id="EJT70656.1"/>
    </source>
</evidence>
<feature type="transmembrane region" description="Helical" evidence="1">
    <location>
        <begin position="6"/>
        <end position="22"/>
    </location>
</feature>
<gene>
    <name evidence="3" type="primary">20352137</name>
    <name evidence="2" type="ORF">GGTG_11679</name>
</gene>
<dbReference type="VEuPathDB" id="FungiDB:GGTG_11679"/>
<keyword evidence="1" id="KW-1133">Transmembrane helix</keyword>
<name>J3PDV6_GAET3</name>
<protein>
    <submittedName>
        <fullName evidence="2 3">Uncharacterized protein</fullName>
    </submittedName>
</protein>
<organism evidence="2">
    <name type="scientific">Gaeumannomyces tritici (strain R3-111a-1)</name>
    <name type="common">Wheat and barley take-all root rot fungus</name>
    <name type="synonym">Gaeumannomyces graminis var. tritici</name>
    <dbReference type="NCBI Taxonomy" id="644352"/>
    <lineage>
        <taxon>Eukaryota</taxon>
        <taxon>Fungi</taxon>
        <taxon>Dikarya</taxon>
        <taxon>Ascomycota</taxon>
        <taxon>Pezizomycotina</taxon>
        <taxon>Sordariomycetes</taxon>
        <taxon>Sordariomycetidae</taxon>
        <taxon>Magnaporthales</taxon>
        <taxon>Magnaporthaceae</taxon>
        <taxon>Gaeumannomyces</taxon>
    </lineage>
</organism>
<dbReference type="EMBL" id="GL385401">
    <property type="protein sequence ID" value="EJT70656.1"/>
    <property type="molecule type" value="Genomic_DNA"/>
</dbReference>
<reference evidence="2" key="2">
    <citation type="submission" date="2010-07" db="EMBL/GenBank/DDBJ databases">
        <authorList>
            <consortium name="The Broad Institute Genome Sequencing Platform"/>
            <consortium name="Broad Institute Genome Sequencing Center for Infectious Disease"/>
            <person name="Ma L.-J."/>
            <person name="Dead R."/>
            <person name="Young S."/>
            <person name="Zeng Q."/>
            <person name="Koehrsen M."/>
            <person name="Alvarado L."/>
            <person name="Berlin A."/>
            <person name="Chapman S.B."/>
            <person name="Chen Z."/>
            <person name="Freedman E."/>
            <person name="Gellesch M."/>
            <person name="Goldberg J."/>
            <person name="Griggs A."/>
            <person name="Gujja S."/>
            <person name="Heilman E.R."/>
            <person name="Heiman D."/>
            <person name="Hepburn T."/>
            <person name="Howarth C."/>
            <person name="Jen D."/>
            <person name="Larson L."/>
            <person name="Mehta T."/>
            <person name="Neiman D."/>
            <person name="Pearson M."/>
            <person name="Roberts A."/>
            <person name="Saif S."/>
            <person name="Shea T."/>
            <person name="Shenoy N."/>
            <person name="Sisk P."/>
            <person name="Stolte C."/>
            <person name="Sykes S."/>
            <person name="Walk T."/>
            <person name="White J."/>
            <person name="Yandava C."/>
            <person name="Haas B."/>
            <person name="Nusbaum C."/>
            <person name="Birren B."/>
        </authorList>
    </citation>
    <scope>NUCLEOTIDE SEQUENCE</scope>
    <source>
        <strain evidence="2">R3-111a-1</strain>
    </source>
</reference>
<dbReference type="RefSeq" id="XP_009227834.1">
    <property type="nucleotide sequence ID" value="XM_009229570.1"/>
</dbReference>
<evidence type="ECO:0000313" key="3">
    <source>
        <dbReference type="EnsemblFungi" id="EJT70656"/>
    </source>
</evidence>
<keyword evidence="1" id="KW-0472">Membrane</keyword>
<evidence type="ECO:0000256" key="1">
    <source>
        <dbReference type="SAM" id="Phobius"/>
    </source>
</evidence>
<sequence length="59" mass="6995">MGTSHLSRYVYVYICICMYMLIRCPEKSLDRNLFPTTTKKRAHPEDFGTPAKRKTLLWL</sequence>
<dbReference type="GeneID" id="20352137"/>
<evidence type="ECO:0000313" key="4">
    <source>
        <dbReference type="Proteomes" id="UP000006039"/>
    </source>
</evidence>
<proteinExistence type="predicted"/>
<reference evidence="4" key="1">
    <citation type="submission" date="2010-07" db="EMBL/GenBank/DDBJ databases">
        <title>The genome sequence of Gaeumannomyces graminis var. tritici strain R3-111a-1.</title>
        <authorList>
            <consortium name="The Broad Institute Genome Sequencing Platform"/>
            <person name="Ma L.-J."/>
            <person name="Dead R."/>
            <person name="Young S."/>
            <person name="Zeng Q."/>
            <person name="Koehrsen M."/>
            <person name="Alvarado L."/>
            <person name="Berlin A."/>
            <person name="Chapman S.B."/>
            <person name="Chen Z."/>
            <person name="Freedman E."/>
            <person name="Gellesch M."/>
            <person name="Goldberg J."/>
            <person name="Griggs A."/>
            <person name="Gujja S."/>
            <person name="Heilman E.R."/>
            <person name="Heiman D."/>
            <person name="Hepburn T."/>
            <person name="Howarth C."/>
            <person name="Jen D."/>
            <person name="Larson L."/>
            <person name="Mehta T."/>
            <person name="Neiman D."/>
            <person name="Pearson M."/>
            <person name="Roberts A."/>
            <person name="Saif S."/>
            <person name="Shea T."/>
            <person name="Shenoy N."/>
            <person name="Sisk P."/>
            <person name="Stolte C."/>
            <person name="Sykes S."/>
            <person name="Walk T."/>
            <person name="White J."/>
            <person name="Yandava C."/>
            <person name="Haas B."/>
            <person name="Nusbaum C."/>
            <person name="Birren B."/>
        </authorList>
    </citation>
    <scope>NUCLEOTIDE SEQUENCE [LARGE SCALE GENOMIC DNA]</scope>
    <source>
        <strain evidence="4">R3-111a-1</strain>
    </source>
</reference>
<dbReference type="AlphaFoldDB" id="J3PDV6"/>
<reference evidence="2" key="3">
    <citation type="submission" date="2010-09" db="EMBL/GenBank/DDBJ databases">
        <title>Annotation of Gaeumannomyces graminis var. tritici R3-111a-1.</title>
        <authorList>
            <consortium name="The Broad Institute Genome Sequencing Platform"/>
            <person name="Ma L.-J."/>
            <person name="Dead R."/>
            <person name="Young S.K."/>
            <person name="Zeng Q."/>
            <person name="Gargeya S."/>
            <person name="Fitzgerald M."/>
            <person name="Haas B."/>
            <person name="Abouelleil A."/>
            <person name="Alvarado L."/>
            <person name="Arachchi H.M."/>
            <person name="Berlin A."/>
            <person name="Brown A."/>
            <person name="Chapman S.B."/>
            <person name="Chen Z."/>
            <person name="Dunbar C."/>
            <person name="Freedman E."/>
            <person name="Gearin G."/>
            <person name="Gellesch M."/>
            <person name="Goldberg J."/>
            <person name="Griggs A."/>
            <person name="Gujja S."/>
            <person name="Heiman D."/>
            <person name="Howarth C."/>
            <person name="Larson L."/>
            <person name="Lui A."/>
            <person name="MacDonald P.J.P."/>
            <person name="Mehta T."/>
            <person name="Montmayeur A."/>
            <person name="Murphy C."/>
            <person name="Neiman D."/>
            <person name="Pearson M."/>
            <person name="Priest M."/>
            <person name="Roberts A."/>
            <person name="Saif S."/>
            <person name="Shea T."/>
            <person name="Shenoy N."/>
            <person name="Sisk P."/>
            <person name="Stolte C."/>
            <person name="Sykes S."/>
            <person name="Yandava C."/>
            <person name="Wortman J."/>
            <person name="Nusbaum C."/>
            <person name="Birren B."/>
        </authorList>
    </citation>
    <scope>NUCLEOTIDE SEQUENCE</scope>
    <source>
        <strain evidence="2">R3-111a-1</strain>
    </source>
</reference>
<reference evidence="3" key="5">
    <citation type="submission" date="2018-04" db="UniProtKB">
        <authorList>
            <consortium name="EnsemblFungi"/>
        </authorList>
    </citation>
    <scope>IDENTIFICATION</scope>
    <source>
        <strain evidence="3">R3-111a-1</strain>
    </source>
</reference>
<reference evidence="3" key="4">
    <citation type="journal article" date="2015" name="G3 (Bethesda)">
        <title>Genome sequences of three phytopathogenic species of the Magnaporthaceae family of fungi.</title>
        <authorList>
            <person name="Okagaki L.H."/>
            <person name="Nunes C.C."/>
            <person name="Sailsbery J."/>
            <person name="Clay B."/>
            <person name="Brown D."/>
            <person name="John T."/>
            <person name="Oh Y."/>
            <person name="Young N."/>
            <person name="Fitzgerald M."/>
            <person name="Haas B.J."/>
            <person name="Zeng Q."/>
            <person name="Young S."/>
            <person name="Adiconis X."/>
            <person name="Fan L."/>
            <person name="Levin J.Z."/>
            <person name="Mitchell T.K."/>
            <person name="Okubara P.A."/>
            <person name="Farman M.L."/>
            <person name="Kohn L.M."/>
            <person name="Birren B."/>
            <person name="Ma L.-J."/>
            <person name="Dean R.A."/>
        </authorList>
    </citation>
    <scope>NUCLEOTIDE SEQUENCE</scope>
    <source>
        <strain evidence="3">R3-111a-1</strain>
    </source>
</reference>